<accession>A0A388TF76</accession>
<evidence type="ECO:0000313" key="2">
    <source>
        <dbReference type="Proteomes" id="UP000269352"/>
    </source>
</evidence>
<organism evidence="1 2">
    <name type="scientific">Termititenax aidoneus</name>
    <dbReference type="NCBI Taxonomy" id="2218524"/>
    <lineage>
        <taxon>Bacteria</taxon>
        <taxon>Bacillati</taxon>
        <taxon>Candidatus Margulisiibacteriota</taxon>
        <taxon>Candidatus Termititenacia</taxon>
        <taxon>Candidatus Termititenacales</taxon>
        <taxon>Candidatus Termititenacaceae</taxon>
        <taxon>Candidatus Termititenax</taxon>
    </lineage>
</organism>
<reference evidence="1 2" key="1">
    <citation type="journal article" date="2019" name="ISME J.">
        <title>Genome analyses of uncultured TG2/ZB3 bacteria in 'Margulisbacteria' specifically attached to ectosymbiotic spirochetes of protists in the termite gut.</title>
        <authorList>
            <person name="Utami Y.D."/>
            <person name="Kuwahara H."/>
            <person name="Igai K."/>
            <person name="Murakami T."/>
            <person name="Sugaya K."/>
            <person name="Morikawa T."/>
            <person name="Nagura Y."/>
            <person name="Yuki M."/>
            <person name="Deevong P."/>
            <person name="Inoue T."/>
            <person name="Kihara K."/>
            <person name="Lo N."/>
            <person name="Yamada A."/>
            <person name="Ohkuma M."/>
            <person name="Hongoh Y."/>
        </authorList>
    </citation>
    <scope>NUCLEOTIDE SEQUENCE [LARGE SCALE GENOMIC DNA]</scope>
    <source>
        <strain evidence="1">NkOx7-01</strain>
    </source>
</reference>
<dbReference type="EMBL" id="BGZN01000068">
    <property type="protein sequence ID" value="GBR74681.1"/>
    <property type="molecule type" value="Genomic_DNA"/>
</dbReference>
<sequence length="545" mass="59125">MTFNQINPGDRGLASIIMDNFLHAGRMGWTSNYGLDQLGNYSLQNLGDAEHPWGNVYLDSNTQIFIGGVPFAGGGSSGGGSGLDQVLQNIINEQNGLSVVPQNSAAYDNFMLQNNIIYTLREPYAAGSGQIRLDLNAQPVDELDSVDGWTNAGSGSGSRAYTADTSTKVHGSGSIKITLTNYTGEQHIEKTVTQFGIKDNAFRVSVNPSTLVNVNHLRVVLGNGTSTNRARFFIPAAQLSANVWNVITIRGDDTPDETAGTFDPSNINFVALSIVTNSSQTLTCNWDYAVTVDLPENIEIDQQHGIQYPHRQDIYDDSYKSDMCLMSEGTGRASRGIYTLETPLTDINSGAQVAYTDTAAAVSKFKELVSGAGTGTIPMLSGNAQKWVVQRTIRYLPDTIDNKTLQAAVNFNPTKQYKITSLPNTQTMIVQSDTDDSAQFPAADVTGAPTEVLAFNLINNKIKKFTLSAAATYSSQNLALPVNESTSGMNTLTWYAIKSPILSARVEDISQAGALERVNIDKVLLSFIKREFLDKFDATIKNQWT</sequence>
<keyword evidence="2" id="KW-1185">Reference proteome</keyword>
<comment type="caution">
    <text evidence="1">The sequence shown here is derived from an EMBL/GenBank/DDBJ whole genome shotgun (WGS) entry which is preliminary data.</text>
</comment>
<gene>
    <name evidence="1" type="ORF">NO1_1815</name>
</gene>
<evidence type="ECO:0000313" key="1">
    <source>
        <dbReference type="EMBL" id="GBR74681.1"/>
    </source>
</evidence>
<dbReference type="AlphaFoldDB" id="A0A388TF76"/>
<protein>
    <submittedName>
        <fullName evidence="1">Uncharacterized protein</fullName>
    </submittedName>
</protein>
<proteinExistence type="predicted"/>
<feature type="non-terminal residue" evidence="1">
    <location>
        <position position="545"/>
    </location>
</feature>
<name>A0A388TF76_TERA1</name>
<dbReference type="Proteomes" id="UP000269352">
    <property type="component" value="Unassembled WGS sequence"/>
</dbReference>